<proteinExistence type="predicted"/>
<comment type="caution">
    <text evidence="3">The sequence shown here is derived from an EMBL/GenBank/DDBJ whole genome shotgun (WGS) entry which is preliminary data.</text>
</comment>
<protein>
    <submittedName>
        <fullName evidence="3">Uncharacterized protein</fullName>
    </submittedName>
</protein>
<dbReference type="EMBL" id="BTGB01000005">
    <property type="protein sequence ID" value="GMM46846.1"/>
    <property type="molecule type" value="Genomic_DNA"/>
</dbReference>
<evidence type="ECO:0000313" key="4">
    <source>
        <dbReference type="Proteomes" id="UP001378960"/>
    </source>
</evidence>
<keyword evidence="1" id="KW-0175">Coiled coil</keyword>
<dbReference type="Proteomes" id="UP001378960">
    <property type="component" value="Unassembled WGS sequence"/>
</dbReference>
<gene>
    <name evidence="3" type="ORF">DAPK24_034210</name>
</gene>
<evidence type="ECO:0000313" key="3">
    <source>
        <dbReference type="EMBL" id="GMM46846.1"/>
    </source>
</evidence>
<organism evidence="3 4">
    <name type="scientific">Pichia kluyveri</name>
    <name type="common">Yeast</name>
    <dbReference type="NCBI Taxonomy" id="36015"/>
    <lineage>
        <taxon>Eukaryota</taxon>
        <taxon>Fungi</taxon>
        <taxon>Dikarya</taxon>
        <taxon>Ascomycota</taxon>
        <taxon>Saccharomycotina</taxon>
        <taxon>Pichiomycetes</taxon>
        <taxon>Pichiales</taxon>
        <taxon>Pichiaceae</taxon>
        <taxon>Pichia</taxon>
    </lineage>
</organism>
<feature type="compositionally biased region" description="Basic and acidic residues" evidence="2">
    <location>
        <begin position="353"/>
        <end position="380"/>
    </location>
</feature>
<feature type="region of interest" description="Disordered" evidence="2">
    <location>
        <begin position="353"/>
        <end position="382"/>
    </location>
</feature>
<reference evidence="3 4" key="1">
    <citation type="journal article" date="2023" name="Elife">
        <title>Identification of key yeast species and microbe-microbe interactions impacting larval growth of Drosophila in the wild.</title>
        <authorList>
            <person name="Mure A."/>
            <person name="Sugiura Y."/>
            <person name="Maeda R."/>
            <person name="Honda K."/>
            <person name="Sakurai N."/>
            <person name="Takahashi Y."/>
            <person name="Watada M."/>
            <person name="Katoh T."/>
            <person name="Gotoh A."/>
            <person name="Gotoh Y."/>
            <person name="Taniguchi I."/>
            <person name="Nakamura K."/>
            <person name="Hayashi T."/>
            <person name="Katayama T."/>
            <person name="Uemura T."/>
            <person name="Hattori Y."/>
        </authorList>
    </citation>
    <scope>NUCLEOTIDE SEQUENCE [LARGE SCALE GENOMIC DNA]</scope>
    <source>
        <strain evidence="3 4">PK-24</strain>
    </source>
</reference>
<feature type="coiled-coil region" evidence="1">
    <location>
        <begin position="220"/>
        <end position="316"/>
    </location>
</feature>
<sequence>MFDKLNTDEYLDNYQSMMKEIPFKHGSMKGYILNYKKLINDNHDYEEVLRENVPSKFNKYFSKPLSSSSSSLFDNTLNSEIEIGRSSKINLSPTKNHKENGIKESFIDDKFISNINLPFNDKSSNDDLNLDFNIDNDDLNDTMDLLNSKSYVNNNLSKLENRYYMNLDSNEKIETKYKNKENLKTIDEIDEIDKLCDNTYRKLNNKSLIDGEGKELNILIQGIINKLKDINNQNESLNSQNKSLNNNLNESKLIIKDLKHLIDNYKLKLKKYSLALQRQNIKNSNNFESIDNFNDVNSIDKQIQLLLAKKKSLQERKSIPNTNTSSNNIDISKLSDDIVQKLISQLSNHEFNHSINKDNTKESKDDDHDHDHNQDQDQHLDCPFCNEDTSNDLFSSFNLKLDNNLSQDDFINKLAETLQHKLKSNEKIIDENKKLPVIW</sequence>
<name>A0AAV5R5P4_PICKL</name>
<evidence type="ECO:0000256" key="1">
    <source>
        <dbReference type="SAM" id="Coils"/>
    </source>
</evidence>
<keyword evidence="4" id="KW-1185">Reference proteome</keyword>
<accession>A0AAV5R5P4</accession>
<dbReference type="AlphaFoldDB" id="A0AAV5R5P4"/>
<evidence type="ECO:0000256" key="2">
    <source>
        <dbReference type="SAM" id="MobiDB-lite"/>
    </source>
</evidence>